<dbReference type="HOGENOM" id="CLU_3392819_0_0_1"/>
<dbReference type="Proteomes" id="UP000015104">
    <property type="component" value="Unassembled WGS sequence"/>
</dbReference>
<proteinExistence type="predicted"/>
<dbReference type="EMBL" id="CAEY01000341">
    <property type="status" value="NOT_ANNOTATED_CDS"/>
    <property type="molecule type" value="Genomic_DNA"/>
</dbReference>
<protein>
    <submittedName>
        <fullName evidence="1">Uncharacterized protein</fullName>
    </submittedName>
</protein>
<dbReference type="AlphaFoldDB" id="T1KPW8"/>
<reference evidence="1" key="2">
    <citation type="submission" date="2015-06" db="UniProtKB">
        <authorList>
            <consortium name="EnsemblMetazoa"/>
        </authorList>
    </citation>
    <scope>IDENTIFICATION</scope>
</reference>
<evidence type="ECO:0000313" key="2">
    <source>
        <dbReference type="Proteomes" id="UP000015104"/>
    </source>
</evidence>
<accession>T1KPW8</accession>
<evidence type="ECO:0000313" key="1">
    <source>
        <dbReference type="EnsemblMetazoa" id="tetur17g01990.1"/>
    </source>
</evidence>
<reference evidence="2" key="1">
    <citation type="submission" date="2011-08" db="EMBL/GenBank/DDBJ databases">
        <authorList>
            <person name="Rombauts S."/>
        </authorList>
    </citation>
    <scope>NUCLEOTIDE SEQUENCE</scope>
    <source>
        <strain evidence="2">London</strain>
    </source>
</reference>
<name>T1KPW8_TETUR</name>
<dbReference type="EnsemblMetazoa" id="tetur17g01990.1">
    <property type="protein sequence ID" value="tetur17g01990.1"/>
    <property type="gene ID" value="tetur17g01990"/>
</dbReference>
<sequence length="32" mass="3584">MGKGQRSEGNTRPGSSCASHLHNFYHQLLELQ</sequence>
<organism evidence="1 2">
    <name type="scientific">Tetranychus urticae</name>
    <name type="common">Two-spotted spider mite</name>
    <dbReference type="NCBI Taxonomy" id="32264"/>
    <lineage>
        <taxon>Eukaryota</taxon>
        <taxon>Metazoa</taxon>
        <taxon>Ecdysozoa</taxon>
        <taxon>Arthropoda</taxon>
        <taxon>Chelicerata</taxon>
        <taxon>Arachnida</taxon>
        <taxon>Acari</taxon>
        <taxon>Acariformes</taxon>
        <taxon>Trombidiformes</taxon>
        <taxon>Prostigmata</taxon>
        <taxon>Eleutherengona</taxon>
        <taxon>Raphignathae</taxon>
        <taxon>Tetranychoidea</taxon>
        <taxon>Tetranychidae</taxon>
        <taxon>Tetranychus</taxon>
    </lineage>
</organism>
<keyword evidence="2" id="KW-1185">Reference proteome</keyword>